<dbReference type="PANTHER" id="PTHR45458:SF1">
    <property type="entry name" value="SHORT CHAIN DEHYDROGENASE"/>
    <property type="match status" value="1"/>
</dbReference>
<dbReference type="EMBL" id="RBRB01000312">
    <property type="protein sequence ID" value="RMQ28077.1"/>
    <property type="molecule type" value="Genomic_DNA"/>
</dbReference>
<comment type="caution">
    <text evidence="1">The sequence shown here is derived from an EMBL/GenBank/DDBJ whole genome shotgun (WGS) entry which is preliminary data.</text>
</comment>
<organism evidence="1 2">
    <name type="scientific">Pseudomonas syringae pv. actinidiae</name>
    <dbReference type="NCBI Taxonomy" id="103796"/>
    <lineage>
        <taxon>Bacteria</taxon>
        <taxon>Pseudomonadati</taxon>
        <taxon>Pseudomonadota</taxon>
        <taxon>Gammaproteobacteria</taxon>
        <taxon>Pseudomonadales</taxon>
        <taxon>Pseudomonadaceae</taxon>
        <taxon>Pseudomonas</taxon>
        <taxon>Pseudomonas syringae</taxon>
    </lineage>
</organism>
<dbReference type="Gene3D" id="3.40.50.720">
    <property type="entry name" value="NAD(P)-binding Rossmann-like Domain"/>
    <property type="match status" value="1"/>
</dbReference>
<evidence type="ECO:0000313" key="1">
    <source>
        <dbReference type="EMBL" id="RMQ28077.1"/>
    </source>
</evidence>
<proteinExistence type="predicted"/>
<dbReference type="SUPFAM" id="SSF51735">
    <property type="entry name" value="NAD(P)-binding Rossmann-fold domains"/>
    <property type="match status" value="1"/>
</dbReference>
<dbReference type="NCBIfam" id="NF006035">
    <property type="entry name" value="PRK08177.1"/>
    <property type="match status" value="1"/>
</dbReference>
<dbReference type="AlphaFoldDB" id="A0A3M4KFN9"/>
<accession>A0A3M4KFN9</accession>
<dbReference type="InterPro" id="IPR002347">
    <property type="entry name" value="SDR_fam"/>
</dbReference>
<dbReference type="Proteomes" id="UP000273140">
    <property type="component" value="Unassembled WGS sequence"/>
</dbReference>
<dbReference type="PRINTS" id="PR00081">
    <property type="entry name" value="GDHRDH"/>
</dbReference>
<dbReference type="InterPro" id="IPR036291">
    <property type="entry name" value="NAD(P)-bd_dom_sf"/>
</dbReference>
<evidence type="ECO:0000313" key="2">
    <source>
        <dbReference type="Proteomes" id="UP000273140"/>
    </source>
</evidence>
<sequence>MRNDNTDVERFWLTEIPTLHRQEYAARSKLSRDLAGPAMESVSQSAKESFMTTTKKTALIIGASRGLGLGLVQRLTEQGWQVTATVRDPQNAENLRAVDGVRIETVDMDETASLEVLVQKLRGEVFDVLFVNAGISGAEHQSAAKSTAAELGQLFLTNAVAPIRLAERFIGQIRPGTGVLAFMSSWLGSVACPDGAELALYKASKAALNSMTNTFVSQLGENRPTVLSMHPGWVKTDMGGDNAAIDVLTSTTGLVEQLNAYAGKGGHHFIDYQGKAIAW</sequence>
<protein>
    <submittedName>
        <fullName evidence="1">Short chain dehydrogenase</fullName>
    </submittedName>
</protein>
<dbReference type="InterPro" id="IPR052184">
    <property type="entry name" value="SDR_enzymes"/>
</dbReference>
<dbReference type="Pfam" id="PF00106">
    <property type="entry name" value="adh_short"/>
    <property type="match status" value="1"/>
</dbReference>
<name>A0A3M4KFN9_PSESF</name>
<dbReference type="GO" id="GO:0016616">
    <property type="term" value="F:oxidoreductase activity, acting on the CH-OH group of donors, NAD or NADP as acceptor"/>
    <property type="evidence" value="ECO:0007669"/>
    <property type="project" value="TreeGrafter"/>
</dbReference>
<reference evidence="1 2" key="1">
    <citation type="submission" date="2018-08" db="EMBL/GenBank/DDBJ databases">
        <title>Recombination of ecologically and evolutionarily significant loci maintains genetic cohesion in the Pseudomonas syringae species complex.</title>
        <authorList>
            <person name="Dillon M."/>
            <person name="Thakur S."/>
            <person name="Almeida R.N.D."/>
            <person name="Weir B.S."/>
            <person name="Guttman D.S."/>
        </authorList>
    </citation>
    <scope>NUCLEOTIDE SEQUENCE [LARGE SCALE GENOMIC DNA]</scope>
    <source>
        <strain evidence="1 2">ICMP 19074</strain>
    </source>
</reference>
<dbReference type="PANTHER" id="PTHR45458">
    <property type="entry name" value="SHORT-CHAIN DEHYDROGENASE/REDUCTASE SDR"/>
    <property type="match status" value="1"/>
</dbReference>
<gene>
    <name evidence="1" type="ORF">ALQ07_02104</name>
</gene>